<name>A0A517PFD9_9PLAN</name>
<sequence precursor="true">MLHVLAFALLAPPLPVGAAFEEVATFKAPEAHQAVAVDADCFYAIGNRVIARYDKRTGERLATIEASDELPLIHMNGGVVQDGRLVVSHSNFPFTPMTGSIETFDAATLEHLDSESLGRTDGSLTAVLPGRPYPLPRRLGLPQTLVFAHYELPKIPGYGTGSARTEIVRELGERREGYLLPEPVVGRVRPHSVSGATNAGSRSLWLSGHDRPELYRVGFPPAGSEMVLEAIHPAPIAGQGIAADPVEPGVLWGTRRREGLVVKMRLNAAP</sequence>
<organism evidence="2 3">
    <name type="scientific">Alienimonas californiensis</name>
    <dbReference type="NCBI Taxonomy" id="2527989"/>
    <lineage>
        <taxon>Bacteria</taxon>
        <taxon>Pseudomonadati</taxon>
        <taxon>Planctomycetota</taxon>
        <taxon>Planctomycetia</taxon>
        <taxon>Planctomycetales</taxon>
        <taxon>Planctomycetaceae</taxon>
        <taxon>Alienimonas</taxon>
    </lineage>
</organism>
<evidence type="ECO:0000313" key="2">
    <source>
        <dbReference type="EMBL" id="QDT18079.1"/>
    </source>
</evidence>
<dbReference type="KEGG" id="acaf:CA12_42180"/>
<accession>A0A517PFD9</accession>
<dbReference type="AlphaFoldDB" id="A0A517PFD9"/>
<protein>
    <submittedName>
        <fullName evidence="2">Uncharacterized protein</fullName>
    </submittedName>
</protein>
<evidence type="ECO:0000256" key="1">
    <source>
        <dbReference type="SAM" id="SignalP"/>
    </source>
</evidence>
<dbReference type="Proteomes" id="UP000318741">
    <property type="component" value="Chromosome"/>
</dbReference>
<dbReference type="SUPFAM" id="SSF75011">
    <property type="entry name" value="3-carboxy-cis,cis-mucoante lactonizing enzyme"/>
    <property type="match status" value="1"/>
</dbReference>
<dbReference type="OrthoDB" id="839202at2"/>
<dbReference type="EMBL" id="CP036265">
    <property type="protein sequence ID" value="QDT18079.1"/>
    <property type="molecule type" value="Genomic_DNA"/>
</dbReference>
<feature type="chain" id="PRO_5021808039" evidence="1">
    <location>
        <begin position="19"/>
        <end position="270"/>
    </location>
</feature>
<reference evidence="2 3" key="1">
    <citation type="submission" date="2019-02" db="EMBL/GenBank/DDBJ databases">
        <title>Deep-cultivation of Planctomycetes and their phenomic and genomic characterization uncovers novel biology.</title>
        <authorList>
            <person name="Wiegand S."/>
            <person name="Jogler M."/>
            <person name="Boedeker C."/>
            <person name="Pinto D."/>
            <person name="Vollmers J."/>
            <person name="Rivas-Marin E."/>
            <person name="Kohn T."/>
            <person name="Peeters S.H."/>
            <person name="Heuer A."/>
            <person name="Rast P."/>
            <person name="Oberbeckmann S."/>
            <person name="Bunk B."/>
            <person name="Jeske O."/>
            <person name="Meyerdierks A."/>
            <person name="Storesund J.E."/>
            <person name="Kallscheuer N."/>
            <person name="Luecker S."/>
            <person name="Lage O.M."/>
            <person name="Pohl T."/>
            <person name="Merkel B.J."/>
            <person name="Hornburger P."/>
            <person name="Mueller R.-W."/>
            <person name="Bruemmer F."/>
            <person name="Labrenz M."/>
            <person name="Spormann A.M."/>
            <person name="Op den Camp H."/>
            <person name="Overmann J."/>
            <person name="Amann R."/>
            <person name="Jetten M.S.M."/>
            <person name="Mascher T."/>
            <person name="Medema M.H."/>
            <person name="Devos D.P."/>
            <person name="Kaster A.-K."/>
            <person name="Ovreas L."/>
            <person name="Rohde M."/>
            <person name="Galperin M.Y."/>
            <person name="Jogler C."/>
        </authorList>
    </citation>
    <scope>NUCLEOTIDE SEQUENCE [LARGE SCALE GENOMIC DNA]</scope>
    <source>
        <strain evidence="2 3">CA12</strain>
    </source>
</reference>
<keyword evidence="3" id="KW-1185">Reference proteome</keyword>
<keyword evidence="1" id="KW-0732">Signal</keyword>
<proteinExistence type="predicted"/>
<evidence type="ECO:0000313" key="3">
    <source>
        <dbReference type="Proteomes" id="UP000318741"/>
    </source>
</evidence>
<dbReference type="RefSeq" id="WP_145361054.1">
    <property type="nucleotide sequence ID" value="NZ_CP036265.1"/>
</dbReference>
<feature type="signal peptide" evidence="1">
    <location>
        <begin position="1"/>
        <end position="18"/>
    </location>
</feature>
<gene>
    <name evidence="2" type="ORF">CA12_42180</name>
</gene>